<evidence type="ECO:0000313" key="2">
    <source>
        <dbReference type="Proteomes" id="UP001205740"/>
    </source>
</evidence>
<name>A0ABT1H0T6_9NOCA</name>
<dbReference type="Pfam" id="PF19840">
    <property type="entry name" value="DUF6317"/>
    <property type="match status" value="1"/>
</dbReference>
<dbReference type="InterPro" id="IPR045558">
    <property type="entry name" value="DUF6317"/>
</dbReference>
<evidence type="ECO:0008006" key="3">
    <source>
        <dbReference type="Google" id="ProtNLM"/>
    </source>
</evidence>
<protein>
    <recommendedName>
        <fullName evidence="3">Excreted virulence factor EspC (Type VII ESX diderm)</fullName>
    </recommendedName>
</protein>
<organism evidence="1 2">
    <name type="scientific">Williamsia serinedens</name>
    <dbReference type="NCBI Taxonomy" id="391736"/>
    <lineage>
        <taxon>Bacteria</taxon>
        <taxon>Bacillati</taxon>
        <taxon>Actinomycetota</taxon>
        <taxon>Actinomycetes</taxon>
        <taxon>Mycobacteriales</taxon>
        <taxon>Nocardiaceae</taxon>
        <taxon>Williamsia</taxon>
    </lineage>
</organism>
<proteinExistence type="predicted"/>
<gene>
    <name evidence="1" type="ORF">LX12_001998</name>
</gene>
<reference evidence="1 2" key="1">
    <citation type="submission" date="2022-06" db="EMBL/GenBank/DDBJ databases">
        <title>Genomic Encyclopedia of Archaeal and Bacterial Type Strains, Phase II (KMG-II): from individual species to whole genera.</title>
        <authorList>
            <person name="Goeker M."/>
        </authorList>
    </citation>
    <scope>NUCLEOTIDE SEQUENCE [LARGE SCALE GENOMIC DNA]</scope>
    <source>
        <strain evidence="1 2">DSM 45037</strain>
    </source>
</reference>
<evidence type="ECO:0000313" key="1">
    <source>
        <dbReference type="EMBL" id="MCP2160811.1"/>
    </source>
</evidence>
<accession>A0ABT1H0T6</accession>
<dbReference type="Proteomes" id="UP001205740">
    <property type="component" value="Unassembled WGS sequence"/>
</dbReference>
<keyword evidence="2" id="KW-1185">Reference proteome</keyword>
<dbReference type="RefSeq" id="WP_253654373.1">
    <property type="nucleotide sequence ID" value="NZ_BAAAOE010000003.1"/>
</dbReference>
<dbReference type="EMBL" id="JAMTCG010000003">
    <property type="protein sequence ID" value="MCP2160811.1"/>
    <property type="molecule type" value="Genomic_DNA"/>
</dbReference>
<sequence length="101" mass="11058">MSTFSVVLQDLDALSGRFAGAAGDYRTAAASVTPPVVDSGDGSCNSAMTAVMEMLDVLHKSMAASIEDHSSKLHDARDEYDRTEDVNKNRFLWDNLNKDFR</sequence>
<comment type="caution">
    <text evidence="1">The sequence shown here is derived from an EMBL/GenBank/DDBJ whole genome shotgun (WGS) entry which is preliminary data.</text>
</comment>